<feature type="domain" description="N-acetyltransferase" evidence="1">
    <location>
        <begin position="16"/>
        <end position="151"/>
    </location>
</feature>
<dbReference type="Gene3D" id="3.40.630.30">
    <property type="match status" value="1"/>
</dbReference>
<proteinExistence type="predicted"/>
<evidence type="ECO:0000259" key="1">
    <source>
        <dbReference type="Pfam" id="PF13302"/>
    </source>
</evidence>
<dbReference type="GO" id="GO:0016747">
    <property type="term" value="F:acyltransferase activity, transferring groups other than amino-acyl groups"/>
    <property type="evidence" value="ECO:0007669"/>
    <property type="project" value="InterPro"/>
</dbReference>
<organism evidence="2 3">
    <name type="scientific">Candidatus Lumbricidiphila eiseniae</name>
    <dbReference type="NCBI Taxonomy" id="1969409"/>
    <lineage>
        <taxon>Bacteria</taxon>
        <taxon>Bacillati</taxon>
        <taxon>Actinomycetota</taxon>
        <taxon>Actinomycetes</taxon>
        <taxon>Micrococcales</taxon>
        <taxon>Microbacteriaceae</taxon>
        <taxon>Candidatus Lumbricidiphila</taxon>
    </lineage>
</organism>
<sequence>MPSFVEPVTLCDRGVRLEPLALDHESGLRAAATDGQLWTLRVTSVPEPENTRAYIEAALHTPDRFPFTVLNDVTGQVLGSTSYHDILPEVKRVEIGYTWYRKSVQNTHVNTTTKLLLMTHAFEHLHCSVVGWRTDTYNFASQRAIERLGAQKDGVIRGDALRRDGTVRDTVMYSMRSGEWPETKAHLLYLLAQHARG</sequence>
<dbReference type="InterPro" id="IPR016181">
    <property type="entry name" value="Acyl_CoA_acyltransferase"/>
</dbReference>
<dbReference type="PANTHER" id="PTHR43610:SF1">
    <property type="entry name" value="N-ACETYLTRANSFERASE DOMAIN-CONTAINING PROTEIN"/>
    <property type="match status" value="1"/>
</dbReference>
<accession>A0A2A6FRJ6</accession>
<protein>
    <submittedName>
        <fullName evidence="2">GNAT family N-acetyltransferase</fullName>
    </submittedName>
</protein>
<dbReference type="EMBL" id="NAEP01000036">
    <property type="protein sequence ID" value="PDQ35300.1"/>
    <property type="molecule type" value="Genomic_DNA"/>
</dbReference>
<reference evidence="3" key="1">
    <citation type="submission" date="2017-03" db="EMBL/GenBank/DDBJ databases">
        <authorList>
            <person name="Lund M.B."/>
        </authorList>
    </citation>
    <scope>NUCLEOTIDE SEQUENCE [LARGE SCALE GENOMIC DNA]</scope>
</reference>
<keyword evidence="2" id="KW-0808">Transferase</keyword>
<dbReference type="SUPFAM" id="SSF55729">
    <property type="entry name" value="Acyl-CoA N-acyltransferases (Nat)"/>
    <property type="match status" value="1"/>
</dbReference>
<comment type="caution">
    <text evidence="2">The sequence shown here is derived from an EMBL/GenBank/DDBJ whole genome shotgun (WGS) entry which is preliminary data.</text>
</comment>
<dbReference type="Proteomes" id="UP000219994">
    <property type="component" value="Unassembled WGS sequence"/>
</dbReference>
<name>A0A2A6FRJ6_9MICO</name>
<dbReference type="AlphaFoldDB" id="A0A2A6FRJ6"/>
<dbReference type="InterPro" id="IPR000182">
    <property type="entry name" value="GNAT_dom"/>
</dbReference>
<evidence type="ECO:0000313" key="3">
    <source>
        <dbReference type="Proteomes" id="UP000219994"/>
    </source>
</evidence>
<dbReference type="PANTHER" id="PTHR43610">
    <property type="entry name" value="BLL6696 PROTEIN"/>
    <property type="match status" value="1"/>
</dbReference>
<dbReference type="Pfam" id="PF13302">
    <property type="entry name" value="Acetyltransf_3"/>
    <property type="match status" value="1"/>
</dbReference>
<evidence type="ECO:0000313" key="2">
    <source>
        <dbReference type="EMBL" id="PDQ35300.1"/>
    </source>
</evidence>
<gene>
    <name evidence="2" type="ORF">B5766_06790</name>
</gene>